<keyword evidence="4 6" id="KW-1133">Transmembrane helix</keyword>
<name>X1LR84_9ZZZZ</name>
<dbReference type="AlphaFoldDB" id="X1LR84"/>
<reference evidence="8" key="1">
    <citation type="journal article" date="2014" name="Front. Microbiol.">
        <title>High frequency of phylogenetically diverse reductive dehalogenase-homologous genes in deep subseafloor sedimentary metagenomes.</title>
        <authorList>
            <person name="Kawai M."/>
            <person name="Futagami T."/>
            <person name="Toyoda A."/>
            <person name="Takaki Y."/>
            <person name="Nishi S."/>
            <person name="Hori S."/>
            <person name="Arai W."/>
            <person name="Tsubouchi T."/>
            <person name="Morono Y."/>
            <person name="Uchiyama I."/>
            <person name="Ito T."/>
            <person name="Fujiyama A."/>
            <person name="Inagaki F."/>
            <person name="Takami H."/>
        </authorList>
    </citation>
    <scope>NUCLEOTIDE SEQUENCE</scope>
    <source>
        <strain evidence="8">Expedition CK06-06</strain>
    </source>
</reference>
<dbReference type="InterPro" id="IPR018076">
    <property type="entry name" value="T2SS_GspF_dom"/>
</dbReference>
<organism evidence="8">
    <name type="scientific">marine sediment metagenome</name>
    <dbReference type="NCBI Taxonomy" id="412755"/>
    <lineage>
        <taxon>unclassified sequences</taxon>
        <taxon>metagenomes</taxon>
        <taxon>ecological metagenomes</taxon>
    </lineage>
</organism>
<feature type="domain" description="Type II secretion system protein GspF" evidence="7">
    <location>
        <begin position="1"/>
        <end position="114"/>
    </location>
</feature>
<evidence type="ECO:0000256" key="1">
    <source>
        <dbReference type="ARBA" id="ARBA00004651"/>
    </source>
</evidence>
<gene>
    <name evidence="8" type="ORF">S06H3_25493</name>
</gene>
<sequence>MTIFDSIKSASEGDYGELTPELKMMVSQLSWGISIEDALNNFAKRINTNEVKRLAVTINKALEIGGNTSSVFNAAAKEIDQIKRVELQRKTEMSLYSIVIFISFFVFLAVILIINGTIFAAIYDLQSEMAGQSIGGMRIAQIDPSAVKDMFFIFVFVQSIGGGILGGFMMEGRLSSGVKPAFVLILVSFIVFKVLF</sequence>
<evidence type="ECO:0000256" key="6">
    <source>
        <dbReference type="SAM" id="Phobius"/>
    </source>
</evidence>
<comment type="subcellular location">
    <subcellularLocation>
        <location evidence="1">Cell membrane</location>
        <topology evidence="1">Multi-pass membrane protein</topology>
    </subcellularLocation>
</comment>
<evidence type="ECO:0000256" key="5">
    <source>
        <dbReference type="ARBA" id="ARBA00023136"/>
    </source>
</evidence>
<dbReference type="PANTHER" id="PTHR35402:SF1">
    <property type="entry name" value="TYPE II SECRETION SYSTEM PROTEIN GSPF DOMAIN-CONTAINING PROTEIN"/>
    <property type="match status" value="1"/>
</dbReference>
<evidence type="ECO:0000256" key="4">
    <source>
        <dbReference type="ARBA" id="ARBA00022989"/>
    </source>
</evidence>
<evidence type="ECO:0000256" key="2">
    <source>
        <dbReference type="ARBA" id="ARBA00022475"/>
    </source>
</evidence>
<dbReference type="Pfam" id="PF00482">
    <property type="entry name" value="T2SSF"/>
    <property type="match status" value="1"/>
</dbReference>
<dbReference type="GO" id="GO:0005886">
    <property type="term" value="C:plasma membrane"/>
    <property type="evidence" value="ECO:0007669"/>
    <property type="project" value="UniProtKB-SubCell"/>
</dbReference>
<feature type="transmembrane region" description="Helical" evidence="6">
    <location>
        <begin position="177"/>
        <end position="195"/>
    </location>
</feature>
<keyword evidence="3 6" id="KW-0812">Transmembrane</keyword>
<dbReference type="PANTHER" id="PTHR35402">
    <property type="entry name" value="INTEGRAL MEMBRANE PROTEIN-RELATED"/>
    <property type="match status" value="1"/>
</dbReference>
<keyword evidence="5 6" id="KW-0472">Membrane</keyword>
<comment type="caution">
    <text evidence="8">The sequence shown here is derived from an EMBL/GenBank/DDBJ whole genome shotgun (WGS) entry which is preliminary data.</text>
</comment>
<keyword evidence="2" id="KW-1003">Cell membrane</keyword>
<evidence type="ECO:0000313" key="8">
    <source>
        <dbReference type="EMBL" id="GAI21887.1"/>
    </source>
</evidence>
<evidence type="ECO:0000256" key="3">
    <source>
        <dbReference type="ARBA" id="ARBA00022692"/>
    </source>
</evidence>
<proteinExistence type="predicted"/>
<protein>
    <recommendedName>
        <fullName evidence="7">Type II secretion system protein GspF domain-containing protein</fullName>
    </recommendedName>
</protein>
<dbReference type="EMBL" id="BARV01014677">
    <property type="protein sequence ID" value="GAI21887.1"/>
    <property type="molecule type" value="Genomic_DNA"/>
</dbReference>
<dbReference type="InterPro" id="IPR056569">
    <property type="entry name" value="ArlJ-like"/>
</dbReference>
<evidence type="ECO:0000259" key="7">
    <source>
        <dbReference type="Pfam" id="PF00482"/>
    </source>
</evidence>
<feature type="transmembrane region" description="Helical" evidence="6">
    <location>
        <begin position="93"/>
        <end position="123"/>
    </location>
</feature>
<feature type="transmembrane region" description="Helical" evidence="6">
    <location>
        <begin position="150"/>
        <end position="170"/>
    </location>
</feature>
<accession>X1LR84</accession>